<organism evidence="2 3">
    <name type="scientific">Roridomyces roridus</name>
    <dbReference type="NCBI Taxonomy" id="1738132"/>
    <lineage>
        <taxon>Eukaryota</taxon>
        <taxon>Fungi</taxon>
        <taxon>Dikarya</taxon>
        <taxon>Basidiomycota</taxon>
        <taxon>Agaricomycotina</taxon>
        <taxon>Agaricomycetes</taxon>
        <taxon>Agaricomycetidae</taxon>
        <taxon>Agaricales</taxon>
        <taxon>Marasmiineae</taxon>
        <taxon>Mycenaceae</taxon>
        <taxon>Roridomyces</taxon>
    </lineage>
</organism>
<dbReference type="SMART" id="SM00382">
    <property type="entry name" value="AAA"/>
    <property type="match status" value="1"/>
</dbReference>
<dbReference type="SUPFAM" id="SSF48452">
    <property type="entry name" value="TPR-like"/>
    <property type="match status" value="1"/>
</dbReference>
<name>A0AAD7B3V6_9AGAR</name>
<reference evidence="2" key="1">
    <citation type="submission" date="2023-03" db="EMBL/GenBank/DDBJ databases">
        <title>Massive genome expansion in bonnet fungi (Mycena s.s.) driven by repeated elements and novel gene families across ecological guilds.</title>
        <authorList>
            <consortium name="Lawrence Berkeley National Laboratory"/>
            <person name="Harder C.B."/>
            <person name="Miyauchi S."/>
            <person name="Viragh M."/>
            <person name="Kuo A."/>
            <person name="Thoen E."/>
            <person name="Andreopoulos B."/>
            <person name="Lu D."/>
            <person name="Skrede I."/>
            <person name="Drula E."/>
            <person name="Henrissat B."/>
            <person name="Morin E."/>
            <person name="Kohler A."/>
            <person name="Barry K."/>
            <person name="LaButti K."/>
            <person name="Morin E."/>
            <person name="Salamov A."/>
            <person name="Lipzen A."/>
            <person name="Mereny Z."/>
            <person name="Hegedus B."/>
            <person name="Baldrian P."/>
            <person name="Stursova M."/>
            <person name="Weitz H."/>
            <person name="Taylor A."/>
            <person name="Grigoriev I.V."/>
            <person name="Nagy L.G."/>
            <person name="Martin F."/>
            <person name="Kauserud H."/>
        </authorList>
    </citation>
    <scope>NUCLEOTIDE SEQUENCE</scope>
    <source>
        <strain evidence="2">9284</strain>
    </source>
</reference>
<feature type="domain" description="AAA+ ATPase" evidence="1">
    <location>
        <begin position="233"/>
        <end position="387"/>
    </location>
</feature>
<dbReference type="PANTHER" id="PTHR47691:SF3">
    <property type="entry name" value="HTH-TYPE TRANSCRIPTIONAL REGULATOR RV0890C-RELATED"/>
    <property type="match status" value="1"/>
</dbReference>
<gene>
    <name evidence="2" type="ORF">FB45DRAFT_804863</name>
</gene>
<dbReference type="Gene3D" id="3.40.50.300">
    <property type="entry name" value="P-loop containing nucleotide triphosphate hydrolases"/>
    <property type="match status" value="1"/>
</dbReference>
<dbReference type="InterPro" id="IPR059179">
    <property type="entry name" value="MLKL-like_MCAfunc"/>
</dbReference>
<dbReference type="CDD" id="cd21037">
    <property type="entry name" value="MLKL_NTD"/>
    <property type="match status" value="1"/>
</dbReference>
<dbReference type="Gene3D" id="1.25.40.10">
    <property type="entry name" value="Tetratricopeptide repeat domain"/>
    <property type="match status" value="1"/>
</dbReference>
<dbReference type="Pfam" id="PF20703">
    <property type="entry name" value="nSTAND1"/>
    <property type="match status" value="1"/>
</dbReference>
<keyword evidence="3" id="KW-1185">Reference proteome</keyword>
<dbReference type="InterPro" id="IPR011990">
    <property type="entry name" value="TPR-like_helical_dom_sf"/>
</dbReference>
<protein>
    <recommendedName>
        <fullName evidence="1">AAA+ ATPase domain-containing protein</fullName>
    </recommendedName>
</protein>
<dbReference type="GO" id="GO:0007166">
    <property type="term" value="P:cell surface receptor signaling pathway"/>
    <property type="evidence" value="ECO:0007669"/>
    <property type="project" value="InterPro"/>
</dbReference>
<dbReference type="InterPro" id="IPR036537">
    <property type="entry name" value="Adaptor_Cbl_N_dom_sf"/>
</dbReference>
<dbReference type="Proteomes" id="UP001221142">
    <property type="component" value="Unassembled WGS sequence"/>
</dbReference>
<dbReference type="Gene3D" id="1.20.930.20">
    <property type="entry name" value="Adaptor protein Cbl, N-terminal domain"/>
    <property type="match status" value="1"/>
</dbReference>
<evidence type="ECO:0000259" key="1">
    <source>
        <dbReference type="SMART" id="SM00382"/>
    </source>
</evidence>
<dbReference type="SUPFAM" id="SSF52540">
    <property type="entry name" value="P-loop containing nucleoside triphosphate hydrolases"/>
    <property type="match status" value="1"/>
</dbReference>
<dbReference type="InterPro" id="IPR003593">
    <property type="entry name" value="AAA+_ATPase"/>
</dbReference>
<dbReference type="PANTHER" id="PTHR47691">
    <property type="entry name" value="REGULATOR-RELATED"/>
    <property type="match status" value="1"/>
</dbReference>
<sequence>MPPGQPTGLEILVNRTVASIKAVVPLLDELHDGLAPPFVQAIAHTALALIAGLQTVKKNREQCARLSENIHSVMHAIAEVYLRTETPGSIPPATMNQVAKFTGTIHKIHAFVEAQLDKSRIKHFFRQSEMNALLEECRDGMRDAVDYFGLNSAANLVENIDDFQEQTRQMHKELLELMSTLSDASISHAGSSIYHNDSQTSSRSFSLLPSRPQIFYGRDSELAHIVQLLRHAPAARIAILGAGGMGKTSLARAALHDSSHADVLFISCESAVNSLDLVRLMDEYLDLKLGSDPRKGVLRTLATKPSCLLVLDNLETAWEPLDSRSGVEDLLSLLAEMPNLALLVTLRGNERPSGVRWTRPFLPPLGPLSAHAARRMFTDIADEGHDPQEIDQLLQFTDNMPLAIDLMAHLVAYEGCADILARLETERTALLSGGQDRRSSLDASIALSLSSPRMTSQPGAKDLLSLLAILPDGLSDVELAHSDLPIDNILACRTVLLSTALAYYDNSKKPKRLCSLVPIREYMQHFHPAPRPVVWSLQRHFHRLLEMYKTYEGSYEIPDIVSKINVNFSNIHNVLQRSASPDLTDLITCTYALGAFSLSDMYGALGNYYNWFTSNSALGVECFEKALMRAGEVGGELTCSDAGARLEFSLSDEAGGLAKLHTRLNAVRVEAMRSEGLGALKQTLALVETARDYLDSCGMAGDALKIQLRITEAEAYLQKSEYAEARRVHTQMVLEGEDSDSAFILMNLALIDVETGANTQDVLGRLEMVQNMLKNVAHFSGSRLTDMILASLRLRERQFDDAAMLFKECLRWGWTQCAHPDVTSYCLERMADVGRWRAEDFGWTSTTAFVYFAFAKKTKIMLALYKAICFMGDVFLAGDGEGDEETAESLFVVALGAFTYMDVHRSRGECMMRLGDIAWRRGDRERAAAYWRDAGPLFVRAQRMEDVGRIEERLGRCQ</sequence>
<evidence type="ECO:0000313" key="2">
    <source>
        <dbReference type="EMBL" id="KAJ7609912.1"/>
    </source>
</evidence>
<dbReference type="AlphaFoldDB" id="A0AAD7B3V6"/>
<accession>A0AAD7B3V6</accession>
<evidence type="ECO:0000313" key="3">
    <source>
        <dbReference type="Proteomes" id="UP001221142"/>
    </source>
</evidence>
<dbReference type="InterPro" id="IPR049052">
    <property type="entry name" value="nSTAND1"/>
</dbReference>
<comment type="caution">
    <text evidence="2">The sequence shown here is derived from an EMBL/GenBank/DDBJ whole genome shotgun (WGS) entry which is preliminary data.</text>
</comment>
<dbReference type="EMBL" id="JARKIF010000037">
    <property type="protein sequence ID" value="KAJ7609912.1"/>
    <property type="molecule type" value="Genomic_DNA"/>
</dbReference>
<dbReference type="InterPro" id="IPR027417">
    <property type="entry name" value="P-loop_NTPase"/>
</dbReference>
<proteinExistence type="predicted"/>